<dbReference type="PRINTS" id="PR00723">
    <property type="entry name" value="SUBTILISIN"/>
</dbReference>
<dbReference type="InterPro" id="IPR022398">
    <property type="entry name" value="Peptidase_S8_His-AS"/>
</dbReference>
<dbReference type="Gene3D" id="2.60.120.380">
    <property type="match status" value="1"/>
</dbReference>
<accession>A0A8J8PX68</accession>
<dbReference type="InterPro" id="IPR000209">
    <property type="entry name" value="Peptidase_S8/S53_dom"/>
</dbReference>
<name>A0A8J8PX68_9EURY</name>
<evidence type="ECO:0000256" key="6">
    <source>
        <dbReference type="SAM" id="MobiDB-lite"/>
    </source>
</evidence>
<feature type="active site" description="Charge relay system" evidence="5">
    <location>
        <position position="157"/>
    </location>
</feature>
<feature type="compositionally biased region" description="Acidic residues" evidence="6">
    <location>
        <begin position="408"/>
        <end position="433"/>
    </location>
</feature>
<dbReference type="InterPro" id="IPR036852">
    <property type="entry name" value="Peptidase_S8/S53_dom_sf"/>
</dbReference>
<evidence type="ECO:0000313" key="9">
    <source>
        <dbReference type="Proteomes" id="UP000766904"/>
    </source>
</evidence>
<keyword evidence="2 5" id="KW-0645">Protease</keyword>
<dbReference type="SUPFAM" id="SSF52743">
    <property type="entry name" value="Subtilisin-like"/>
    <property type="match status" value="1"/>
</dbReference>
<organism evidence="8 9">
    <name type="scientific">Natronococcus pandeyae</name>
    <dbReference type="NCBI Taxonomy" id="2055836"/>
    <lineage>
        <taxon>Archaea</taxon>
        <taxon>Methanobacteriati</taxon>
        <taxon>Methanobacteriota</taxon>
        <taxon>Stenosarchaea group</taxon>
        <taxon>Halobacteria</taxon>
        <taxon>Halobacteriales</taxon>
        <taxon>Natrialbaceae</taxon>
        <taxon>Natronococcus</taxon>
    </lineage>
</organism>
<evidence type="ECO:0000256" key="2">
    <source>
        <dbReference type="ARBA" id="ARBA00022670"/>
    </source>
</evidence>
<dbReference type="Proteomes" id="UP000766904">
    <property type="component" value="Unassembled WGS sequence"/>
</dbReference>
<dbReference type="AlphaFoldDB" id="A0A8J8PX68"/>
<dbReference type="InterPro" id="IPR015500">
    <property type="entry name" value="Peptidase_S8_subtilisin-rel"/>
</dbReference>
<keyword evidence="9" id="KW-1185">Reference proteome</keyword>
<comment type="caution">
    <text evidence="8">The sequence shown here is derived from an EMBL/GenBank/DDBJ whole genome shotgun (WGS) entry which is preliminary data.</text>
</comment>
<comment type="similarity">
    <text evidence="1 5">Belongs to the peptidase S8 family.</text>
</comment>
<dbReference type="PROSITE" id="PS00137">
    <property type="entry name" value="SUBTILASE_HIS"/>
    <property type="match status" value="1"/>
</dbReference>
<dbReference type="PROSITE" id="PS51892">
    <property type="entry name" value="SUBTILASE"/>
    <property type="match status" value="1"/>
</dbReference>
<evidence type="ECO:0000313" key="8">
    <source>
        <dbReference type="EMBL" id="TYL36110.1"/>
    </source>
</evidence>
<feature type="domain" description="Peptidase S8/S53" evidence="7">
    <location>
        <begin position="150"/>
        <end position="396"/>
    </location>
</feature>
<dbReference type="Gene3D" id="3.40.50.200">
    <property type="entry name" value="Peptidase S8/S53 domain"/>
    <property type="match status" value="1"/>
</dbReference>
<evidence type="ECO:0000256" key="1">
    <source>
        <dbReference type="ARBA" id="ARBA00011073"/>
    </source>
</evidence>
<dbReference type="InterPro" id="IPR050131">
    <property type="entry name" value="Peptidase_S8_subtilisin-like"/>
</dbReference>
<sequence>MAEDGIPHANRRTVLQAAGALGAFFGLSGVTTATPGREPGPRKDEILVGVDDSISNAEETVEPKIPDNAEIVHANETLGYVAVKFPENADDQGKENFKENVLEDRDIAYAEDNATVEAFYTPNDPMYGDQYAPQQVNCEGAWETTLGDPDVTVSIIDQGIQYDHPNLEENMDGSVSNYGRDFAGDSDDPYPVTGDEDHGTHVGGIAAGGTDNGTGHAGISDCSMLSARALDDSGGGSLSDIADAIQWSADQGAEVINMSLGGGGYSSTMDDACQYAYDQGSLLVAAAGNDYGGDVSYPAAYDTVMAVSSLDENESLSSFSNVGPEIELAAPGSNVLSAVNWDDYDEYSGTSMASPVAAGVAGLALSAHSGLSNEQLREHLQNTAVDIGLSDDEQGDGRVDADNAVNTDPDEDPDNGDDDDDDDDDDNGDDDTETTTVTDSLAGSWDSDCWAYAWEFADPRKVVIDLEGPSDATFDLYANERDHCPTTSDYDHISYTWGSDEEIVIEDPDTSTDLHILVDSYDGSGEYTLTVTEHSS</sequence>
<dbReference type="GO" id="GO:0004252">
    <property type="term" value="F:serine-type endopeptidase activity"/>
    <property type="evidence" value="ECO:0007669"/>
    <property type="project" value="UniProtKB-UniRule"/>
</dbReference>
<dbReference type="PANTHER" id="PTHR43806">
    <property type="entry name" value="PEPTIDASE S8"/>
    <property type="match status" value="1"/>
</dbReference>
<dbReference type="EMBL" id="PHNJ01000022">
    <property type="protein sequence ID" value="TYL36110.1"/>
    <property type="molecule type" value="Genomic_DNA"/>
</dbReference>
<dbReference type="Pfam" id="PF00082">
    <property type="entry name" value="Peptidase_S8"/>
    <property type="match status" value="1"/>
</dbReference>
<feature type="region of interest" description="Disordered" evidence="6">
    <location>
        <begin position="388"/>
        <end position="440"/>
    </location>
</feature>
<gene>
    <name evidence="8" type="ORF">CV102_24060</name>
</gene>
<dbReference type="RefSeq" id="WP_148860523.1">
    <property type="nucleotide sequence ID" value="NZ_PHNJ01000022.1"/>
</dbReference>
<evidence type="ECO:0000256" key="4">
    <source>
        <dbReference type="ARBA" id="ARBA00022825"/>
    </source>
</evidence>
<reference evidence="8" key="1">
    <citation type="submission" date="2017-11" db="EMBL/GenBank/DDBJ databases">
        <authorList>
            <person name="Kajale S.C."/>
            <person name="Sharma A."/>
        </authorList>
    </citation>
    <scope>NUCLEOTIDE SEQUENCE</scope>
    <source>
        <strain evidence="8">LS1_42</strain>
    </source>
</reference>
<dbReference type="OrthoDB" id="27270at2157"/>
<evidence type="ECO:0000256" key="3">
    <source>
        <dbReference type="ARBA" id="ARBA00022801"/>
    </source>
</evidence>
<keyword evidence="4 5" id="KW-0720">Serine protease</keyword>
<evidence type="ECO:0000256" key="5">
    <source>
        <dbReference type="PROSITE-ProRule" id="PRU01240"/>
    </source>
</evidence>
<feature type="active site" description="Charge relay system" evidence="5">
    <location>
        <position position="351"/>
    </location>
</feature>
<keyword evidence="3 5" id="KW-0378">Hydrolase</keyword>
<dbReference type="PANTHER" id="PTHR43806:SF11">
    <property type="entry name" value="CEREVISIN-RELATED"/>
    <property type="match status" value="1"/>
</dbReference>
<dbReference type="InterPro" id="IPR006311">
    <property type="entry name" value="TAT_signal"/>
</dbReference>
<protein>
    <submittedName>
        <fullName evidence="8">Peptidase S8</fullName>
    </submittedName>
</protein>
<feature type="active site" description="Charge relay system" evidence="5">
    <location>
        <position position="198"/>
    </location>
</feature>
<dbReference type="PROSITE" id="PS00138">
    <property type="entry name" value="SUBTILASE_SER"/>
    <property type="match status" value="1"/>
</dbReference>
<proteinExistence type="inferred from homology"/>
<dbReference type="GO" id="GO:0006508">
    <property type="term" value="P:proteolysis"/>
    <property type="evidence" value="ECO:0007669"/>
    <property type="project" value="UniProtKB-KW"/>
</dbReference>
<dbReference type="PROSITE" id="PS51318">
    <property type="entry name" value="TAT"/>
    <property type="match status" value="1"/>
</dbReference>
<dbReference type="InterPro" id="IPR023828">
    <property type="entry name" value="Peptidase_S8_Ser-AS"/>
</dbReference>
<evidence type="ECO:0000259" key="7">
    <source>
        <dbReference type="Pfam" id="PF00082"/>
    </source>
</evidence>